<dbReference type="Gene3D" id="3.40.50.1010">
    <property type="entry name" value="5'-nuclease"/>
    <property type="match status" value="1"/>
</dbReference>
<dbReference type="EMBL" id="FOZL01000002">
    <property type="protein sequence ID" value="SFS21342.1"/>
    <property type="molecule type" value="Genomic_DNA"/>
</dbReference>
<dbReference type="AlphaFoldDB" id="A0A1I6N050"/>
<dbReference type="CDD" id="cd18692">
    <property type="entry name" value="PIN_VapC-like"/>
    <property type="match status" value="1"/>
</dbReference>
<sequence length="144" mass="16309">MPLSFVDTNIWVYRAMDFPADDLESIGKKRIATELLIQLADSDEIVLSAQVLGEFFRTMTRKGSRPLGAFEAMIATNWLSTFQTVPITRSLARAAMKRVTASHLSYWDALIVESALSVKAAVLYSEDMHHRMHYGDLEIRNPFL</sequence>
<name>A0A1I6N050_9BACT</name>
<protein>
    <submittedName>
        <fullName evidence="2">Predicted nucleic acid-binding protein, contains PIN domain</fullName>
    </submittedName>
</protein>
<dbReference type="Proteomes" id="UP000199024">
    <property type="component" value="Unassembled WGS sequence"/>
</dbReference>
<reference evidence="2 3" key="1">
    <citation type="submission" date="2016-10" db="EMBL/GenBank/DDBJ databases">
        <authorList>
            <person name="de Groot N.N."/>
        </authorList>
    </citation>
    <scope>NUCLEOTIDE SEQUENCE [LARGE SCALE GENOMIC DNA]</scope>
    <source>
        <strain evidence="2 3">DSM 21001</strain>
    </source>
</reference>
<dbReference type="InterPro" id="IPR002716">
    <property type="entry name" value="PIN_dom"/>
</dbReference>
<evidence type="ECO:0000313" key="2">
    <source>
        <dbReference type="EMBL" id="SFS21342.1"/>
    </source>
</evidence>
<dbReference type="Pfam" id="PF01850">
    <property type="entry name" value="PIN"/>
    <property type="match status" value="1"/>
</dbReference>
<feature type="domain" description="PIN" evidence="1">
    <location>
        <begin position="5"/>
        <end position="127"/>
    </location>
</feature>
<evidence type="ECO:0000259" key="1">
    <source>
        <dbReference type="Pfam" id="PF01850"/>
    </source>
</evidence>
<gene>
    <name evidence="2" type="ORF">SAMN05421771_4153</name>
</gene>
<dbReference type="RefSeq" id="WP_089843420.1">
    <property type="nucleotide sequence ID" value="NZ_FOZL01000002.1"/>
</dbReference>
<dbReference type="STRING" id="474950.SAMN05421771_4153"/>
<keyword evidence="3" id="KW-1185">Reference proteome</keyword>
<dbReference type="InterPro" id="IPR029060">
    <property type="entry name" value="PIN-like_dom_sf"/>
</dbReference>
<dbReference type="OrthoDB" id="13900at2"/>
<dbReference type="SUPFAM" id="SSF88723">
    <property type="entry name" value="PIN domain-like"/>
    <property type="match status" value="1"/>
</dbReference>
<organism evidence="2 3">
    <name type="scientific">Granulicella pectinivorans</name>
    <dbReference type="NCBI Taxonomy" id="474950"/>
    <lineage>
        <taxon>Bacteria</taxon>
        <taxon>Pseudomonadati</taxon>
        <taxon>Acidobacteriota</taxon>
        <taxon>Terriglobia</taxon>
        <taxon>Terriglobales</taxon>
        <taxon>Acidobacteriaceae</taxon>
        <taxon>Granulicella</taxon>
    </lineage>
</organism>
<accession>A0A1I6N050</accession>
<evidence type="ECO:0000313" key="3">
    <source>
        <dbReference type="Proteomes" id="UP000199024"/>
    </source>
</evidence>
<proteinExistence type="predicted"/>